<dbReference type="SUPFAM" id="SSF56784">
    <property type="entry name" value="HAD-like"/>
    <property type="match status" value="1"/>
</dbReference>
<dbReference type="NCBIfam" id="TIGR01460">
    <property type="entry name" value="HAD-SF-IIA"/>
    <property type="match status" value="1"/>
</dbReference>
<dbReference type="GO" id="GO:0016791">
    <property type="term" value="F:phosphatase activity"/>
    <property type="evidence" value="ECO:0007669"/>
    <property type="project" value="TreeGrafter"/>
</dbReference>
<dbReference type="Gene3D" id="3.40.50.1000">
    <property type="entry name" value="HAD superfamily/HAD-like"/>
    <property type="match status" value="2"/>
</dbReference>
<dbReference type="InterPro" id="IPR023214">
    <property type="entry name" value="HAD_sf"/>
</dbReference>
<name>A0A7S1PJ84_9EUKA</name>
<feature type="region of interest" description="Disordered" evidence="1">
    <location>
        <begin position="70"/>
        <end position="90"/>
    </location>
</feature>
<accession>A0A7S1PJ84</accession>
<evidence type="ECO:0008006" key="3">
    <source>
        <dbReference type="Google" id="ProtNLM"/>
    </source>
</evidence>
<dbReference type="Pfam" id="PF13242">
    <property type="entry name" value="Hydrolase_like"/>
    <property type="match status" value="1"/>
</dbReference>
<dbReference type="Pfam" id="PF13344">
    <property type="entry name" value="Hydrolase_6"/>
    <property type="match status" value="1"/>
</dbReference>
<organism evidence="2">
    <name type="scientific">Percolomonas cosmopolitus</name>
    <dbReference type="NCBI Taxonomy" id="63605"/>
    <lineage>
        <taxon>Eukaryota</taxon>
        <taxon>Discoba</taxon>
        <taxon>Heterolobosea</taxon>
        <taxon>Tetramitia</taxon>
        <taxon>Eutetramitia</taxon>
        <taxon>Percolomonadidae</taxon>
        <taxon>Percolomonas</taxon>
    </lineage>
</organism>
<evidence type="ECO:0000313" key="2">
    <source>
        <dbReference type="EMBL" id="CAD9086056.1"/>
    </source>
</evidence>
<dbReference type="EMBL" id="HBGD01011292">
    <property type="protein sequence ID" value="CAD9086056.1"/>
    <property type="molecule type" value="Transcribed_RNA"/>
</dbReference>
<proteinExistence type="predicted"/>
<evidence type="ECO:0000256" key="1">
    <source>
        <dbReference type="SAM" id="MobiDB-lite"/>
    </source>
</evidence>
<dbReference type="InterPro" id="IPR036412">
    <property type="entry name" value="HAD-like_sf"/>
</dbReference>
<feature type="compositionally biased region" description="Basic and acidic residues" evidence="1">
    <location>
        <begin position="70"/>
        <end position="89"/>
    </location>
</feature>
<dbReference type="PANTHER" id="PTHR19288">
    <property type="entry name" value="4-NITROPHENYLPHOSPHATASE-RELATED"/>
    <property type="match status" value="1"/>
</dbReference>
<sequence length="379" mass="42082">MSHTTNSKAPKTGITCDTAEESTCSSLTSPLNKTIQMNKAHERHDSTHKASKMRLALKDMLFHHDGDSRVSVEELHEREPSVVPKRGEAAKSATEEYVPSTETLDKIRSKKAFILDADGTLYVTTMNGGNRLLEGTKLFFEWATKNDKEILILTNSSKSTDVALQAKFKRLLGFELPLEHFITSAESTALFLSKQSPGAKCFVLGEEGLFYYLKKYGLHVLNPREGQQEDPSEAEYVVMGESRAYRYEDLALAINLVNTGSRFLATNTDVVDIDENGNLDPSTGSFTSIIEAATGISPYCCGKPSVLIMQFALEKLKSSKEDTVMIGDRMDTDILASTEANLDNVLVLSGVSEYSKLHRFPYKPRFILRSLNDLVKDVQ</sequence>
<dbReference type="PANTHER" id="PTHR19288:SF46">
    <property type="entry name" value="HALOACID DEHALOGENASE-LIKE HYDROLASE DOMAIN-CONTAINING PROTEIN 2"/>
    <property type="match status" value="1"/>
</dbReference>
<gene>
    <name evidence="2" type="ORF">PCOS0759_LOCUS9310</name>
</gene>
<dbReference type="GO" id="GO:0005737">
    <property type="term" value="C:cytoplasm"/>
    <property type="evidence" value="ECO:0007669"/>
    <property type="project" value="TreeGrafter"/>
</dbReference>
<protein>
    <recommendedName>
        <fullName evidence="3">4-nitrophenylphosphatase</fullName>
    </recommendedName>
</protein>
<dbReference type="AlphaFoldDB" id="A0A7S1PJ84"/>
<dbReference type="InterPro" id="IPR006357">
    <property type="entry name" value="HAD-SF_hydro_IIA"/>
</dbReference>
<reference evidence="2" key="1">
    <citation type="submission" date="2021-01" db="EMBL/GenBank/DDBJ databases">
        <authorList>
            <person name="Corre E."/>
            <person name="Pelletier E."/>
            <person name="Niang G."/>
            <person name="Scheremetjew M."/>
            <person name="Finn R."/>
            <person name="Kale V."/>
            <person name="Holt S."/>
            <person name="Cochrane G."/>
            <person name="Meng A."/>
            <person name="Brown T."/>
            <person name="Cohen L."/>
        </authorList>
    </citation>
    <scope>NUCLEOTIDE SEQUENCE</scope>
    <source>
        <strain evidence="2">WS</strain>
    </source>
</reference>